<dbReference type="Proteomes" id="UP000240653">
    <property type="component" value="Unassembled WGS sequence"/>
</dbReference>
<dbReference type="PANTHER" id="PTHR36513">
    <property type="entry name" value="ABC TRANSMEMBRANE TYPE-1 DOMAIN-CONTAINING PROTEIN"/>
    <property type="match status" value="1"/>
</dbReference>
<feature type="signal peptide" evidence="1">
    <location>
        <begin position="1"/>
        <end position="27"/>
    </location>
</feature>
<evidence type="ECO:0000313" key="2">
    <source>
        <dbReference type="EMBL" id="PSJ64026.1"/>
    </source>
</evidence>
<dbReference type="InterPro" id="IPR010297">
    <property type="entry name" value="DUF900_hydrolase"/>
</dbReference>
<dbReference type="SUPFAM" id="SSF53474">
    <property type="entry name" value="alpha/beta-Hydrolases"/>
    <property type="match status" value="1"/>
</dbReference>
<feature type="chain" id="PRO_5015110387" description="Esterase" evidence="1">
    <location>
        <begin position="28"/>
        <end position="392"/>
    </location>
</feature>
<dbReference type="InterPro" id="IPR029058">
    <property type="entry name" value="AB_hydrolase_fold"/>
</dbReference>
<keyword evidence="1" id="KW-0732">Signal</keyword>
<dbReference type="AlphaFoldDB" id="A0A2P7SNF4"/>
<dbReference type="Gene3D" id="3.40.50.1820">
    <property type="entry name" value="alpha/beta hydrolase"/>
    <property type="match status" value="1"/>
</dbReference>
<evidence type="ECO:0000256" key="1">
    <source>
        <dbReference type="SAM" id="SignalP"/>
    </source>
</evidence>
<accession>A0A2P7SNF4</accession>
<keyword evidence="3" id="KW-1185">Reference proteome</keyword>
<dbReference type="RefSeq" id="WP_106722384.1">
    <property type="nucleotide sequence ID" value="NZ_PXYL01000001.1"/>
</dbReference>
<organism evidence="2 3">
    <name type="scientific">Pseudaminobacter soli</name>
    <name type="common">ex Li et al. 2025</name>
    <dbReference type="NCBI Taxonomy" id="1295366"/>
    <lineage>
        <taxon>Bacteria</taxon>
        <taxon>Pseudomonadati</taxon>
        <taxon>Pseudomonadota</taxon>
        <taxon>Alphaproteobacteria</taxon>
        <taxon>Hyphomicrobiales</taxon>
        <taxon>Phyllobacteriaceae</taxon>
        <taxon>Pseudaminobacter</taxon>
    </lineage>
</organism>
<dbReference type="InterPro" id="IPR014586">
    <property type="entry name" value="UCP033909"/>
</dbReference>
<evidence type="ECO:0008006" key="4">
    <source>
        <dbReference type="Google" id="ProtNLM"/>
    </source>
</evidence>
<dbReference type="EMBL" id="PXYL01000001">
    <property type="protein sequence ID" value="PSJ64026.1"/>
    <property type="molecule type" value="Genomic_DNA"/>
</dbReference>
<dbReference type="PROSITE" id="PS51257">
    <property type="entry name" value="PROKAR_LIPOPROTEIN"/>
    <property type="match status" value="1"/>
</dbReference>
<name>A0A2P7SNF4_9HYPH</name>
<dbReference type="PANTHER" id="PTHR36513:SF1">
    <property type="entry name" value="TRANSMEMBRANE PROTEIN"/>
    <property type="match status" value="1"/>
</dbReference>
<sequence>MFKSAPAKWLGILSLALLAVGCAGQNAGELLSSRIAQAPASAIAGEHEIFVATTRAKAADTKQVFSGDRSPVASFARVDMTVPAIHKTGEIERRLNGQLSDPAKYFTAKSVTTFDSIGGFSKSLSQDINERGGRALVFVHGYNTAFDSAVYRLTQIAQDAGYSGTPVLFSWASGGRVVDYVYDNNSATAARDALEETLRLVAKSGAKRIDIIAHSMGNWVTMEALRQLAVTGDRTLGGRLGDVVLASPDIDVDVFKSQMVRYGKPDKPFFLFLSKDDRALDLSRLIAGNKPRVGGYENAADLAGLGVVVVDLSNASAGDRLNHTKFADNPVLVKLLGEKLLEDRTFGTAELSGRNSRIGSLAGGITQTISSAAEIVITTPFEVLNVVVGGAK</sequence>
<evidence type="ECO:0000313" key="3">
    <source>
        <dbReference type="Proteomes" id="UP000240653"/>
    </source>
</evidence>
<comment type="caution">
    <text evidence="2">The sequence shown here is derived from an EMBL/GenBank/DDBJ whole genome shotgun (WGS) entry which is preliminary data.</text>
</comment>
<protein>
    <recommendedName>
        <fullName evidence="4">Esterase</fullName>
    </recommendedName>
</protein>
<dbReference type="PIRSF" id="PIRSF033909">
    <property type="entry name" value="UCP033909"/>
    <property type="match status" value="1"/>
</dbReference>
<gene>
    <name evidence="2" type="ORF">C7I85_02645</name>
</gene>
<reference evidence="2 3" key="1">
    <citation type="submission" date="2018-03" db="EMBL/GenBank/DDBJ databases">
        <title>The draft genome of Mesorhizobium soli JCM 19897.</title>
        <authorList>
            <person name="Li L."/>
            <person name="Liu L."/>
            <person name="Liang L."/>
            <person name="Wang T."/>
            <person name="Zhang X."/>
        </authorList>
    </citation>
    <scope>NUCLEOTIDE SEQUENCE [LARGE SCALE GENOMIC DNA]</scope>
    <source>
        <strain evidence="2 3">JCM 19897</strain>
    </source>
</reference>
<dbReference type="OrthoDB" id="9797755at2"/>
<dbReference type="Pfam" id="PF05990">
    <property type="entry name" value="DUF900"/>
    <property type="match status" value="1"/>
</dbReference>
<proteinExistence type="predicted"/>